<evidence type="ECO:0000313" key="2">
    <source>
        <dbReference type="Proteomes" id="UP000887013"/>
    </source>
</evidence>
<dbReference type="Proteomes" id="UP000887013">
    <property type="component" value="Unassembled WGS sequence"/>
</dbReference>
<feature type="non-terminal residue" evidence="1">
    <location>
        <position position="1"/>
    </location>
</feature>
<protein>
    <submittedName>
        <fullName evidence="1">Uncharacterized protein</fullName>
    </submittedName>
</protein>
<dbReference type="AlphaFoldDB" id="A0A8X6PG98"/>
<name>A0A8X6PG98_NEPPI</name>
<evidence type="ECO:0000313" key="1">
    <source>
        <dbReference type="EMBL" id="GFT65668.1"/>
    </source>
</evidence>
<proteinExistence type="predicted"/>
<sequence length="56" mass="6801">KYQRETRIGILERRFQGEKHQTYDELRRVAKRLAKKDDSGQKAIEINFKKKKLLKI</sequence>
<dbReference type="EMBL" id="BMAW01115313">
    <property type="protein sequence ID" value="GFT65668.1"/>
    <property type="molecule type" value="Genomic_DNA"/>
</dbReference>
<comment type="caution">
    <text evidence="1">The sequence shown here is derived from an EMBL/GenBank/DDBJ whole genome shotgun (WGS) entry which is preliminary data.</text>
</comment>
<gene>
    <name evidence="1" type="ORF">NPIL_699451</name>
</gene>
<reference evidence="1" key="1">
    <citation type="submission" date="2020-08" db="EMBL/GenBank/DDBJ databases">
        <title>Multicomponent nature underlies the extraordinary mechanical properties of spider dragline silk.</title>
        <authorList>
            <person name="Kono N."/>
            <person name="Nakamura H."/>
            <person name="Mori M."/>
            <person name="Yoshida Y."/>
            <person name="Ohtoshi R."/>
            <person name="Malay A.D."/>
            <person name="Moran D.A.P."/>
            <person name="Tomita M."/>
            <person name="Numata K."/>
            <person name="Arakawa K."/>
        </authorList>
    </citation>
    <scope>NUCLEOTIDE SEQUENCE</scope>
</reference>
<keyword evidence="2" id="KW-1185">Reference proteome</keyword>
<organism evidence="1 2">
    <name type="scientific">Nephila pilipes</name>
    <name type="common">Giant wood spider</name>
    <name type="synonym">Nephila maculata</name>
    <dbReference type="NCBI Taxonomy" id="299642"/>
    <lineage>
        <taxon>Eukaryota</taxon>
        <taxon>Metazoa</taxon>
        <taxon>Ecdysozoa</taxon>
        <taxon>Arthropoda</taxon>
        <taxon>Chelicerata</taxon>
        <taxon>Arachnida</taxon>
        <taxon>Araneae</taxon>
        <taxon>Araneomorphae</taxon>
        <taxon>Entelegynae</taxon>
        <taxon>Araneoidea</taxon>
        <taxon>Nephilidae</taxon>
        <taxon>Nephila</taxon>
    </lineage>
</organism>
<accession>A0A8X6PG98</accession>